<keyword evidence="4" id="KW-0472">Membrane</keyword>
<keyword evidence="4" id="KW-1133">Transmembrane helix</keyword>
<evidence type="ECO:0000256" key="1">
    <source>
        <dbReference type="ARBA" id="ARBA00022737"/>
    </source>
</evidence>
<reference evidence="5" key="1">
    <citation type="submission" date="2021-02" db="EMBL/GenBank/DDBJ databases">
        <authorList>
            <person name="Nowell W R."/>
        </authorList>
    </citation>
    <scope>NUCLEOTIDE SEQUENCE</scope>
</reference>
<dbReference type="InterPro" id="IPR050952">
    <property type="entry name" value="TRIM-NHL_E3_ligases"/>
</dbReference>
<dbReference type="PANTHER" id="PTHR24104:SF25">
    <property type="entry name" value="PROTEIN LIN-41"/>
    <property type="match status" value="1"/>
</dbReference>
<feature type="transmembrane region" description="Helical" evidence="4">
    <location>
        <begin position="35"/>
        <end position="56"/>
    </location>
</feature>
<feature type="region of interest" description="Disordered" evidence="3">
    <location>
        <begin position="91"/>
        <end position="115"/>
    </location>
</feature>
<gene>
    <name evidence="5" type="ORF">VCS650_LOCUS9813</name>
</gene>
<dbReference type="InterPro" id="IPR001258">
    <property type="entry name" value="NHL_repeat"/>
</dbReference>
<accession>A0A814A736</accession>
<dbReference type="CDD" id="cd05819">
    <property type="entry name" value="NHL"/>
    <property type="match status" value="1"/>
</dbReference>
<keyword evidence="4" id="KW-0812">Transmembrane</keyword>
<dbReference type="AlphaFoldDB" id="A0A814A736"/>
<evidence type="ECO:0000313" key="6">
    <source>
        <dbReference type="Proteomes" id="UP000663891"/>
    </source>
</evidence>
<feature type="repeat" description="NHL" evidence="2">
    <location>
        <begin position="289"/>
        <end position="322"/>
    </location>
</feature>
<dbReference type="PANTHER" id="PTHR24104">
    <property type="entry name" value="E3 UBIQUITIN-PROTEIN LIGASE NHLRC1-RELATED"/>
    <property type="match status" value="1"/>
</dbReference>
<comment type="caution">
    <text evidence="5">The sequence shown here is derived from an EMBL/GenBank/DDBJ whole genome shotgun (WGS) entry which is preliminary data.</text>
</comment>
<name>A0A814A736_9BILA</name>
<evidence type="ECO:0000313" key="5">
    <source>
        <dbReference type="EMBL" id="CAF0910498.1"/>
    </source>
</evidence>
<dbReference type="SUPFAM" id="SSF101898">
    <property type="entry name" value="NHL repeat"/>
    <property type="match status" value="1"/>
</dbReference>
<evidence type="ECO:0008006" key="7">
    <source>
        <dbReference type="Google" id="ProtNLM"/>
    </source>
</evidence>
<dbReference type="EMBL" id="CAJNON010000069">
    <property type="protein sequence ID" value="CAF0910498.1"/>
    <property type="molecule type" value="Genomic_DNA"/>
</dbReference>
<dbReference type="Gene3D" id="2.120.10.30">
    <property type="entry name" value="TolB, C-terminal domain"/>
    <property type="match status" value="2"/>
</dbReference>
<organism evidence="5 6">
    <name type="scientific">Adineta steineri</name>
    <dbReference type="NCBI Taxonomy" id="433720"/>
    <lineage>
        <taxon>Eukaryota</taxon>
        <taxon>Metazoa</taxon>
        <taxon>Spiralia</taxon>
        <taxon>Gnathifera</taxon>
        <taxon>Rotifera</taxon>
        <taxon>Eurotatoria</taxon>
        <taxon>Bdelloidea</taxon>
        <taxon>Adinetida</taxon>
        <taxon>Adinetidae</taxon>
        <taxon>Adineta</taxon>
    </lineage>
</organism>
<dbReference type="InterPro" id="IPR011042">
    <property type="entry name" value="6-blade_b-propeller_TolB-like"/>
</dbReference>
<evidence type="ECO:0000256" key="3">
    <source>
        <dbReference type="SAM" id="MobiDB-lite"/>
    </source>
</evidence>
<protein>
    <recommendedName>
        <fullName evidence="7">NHL repeat containing protein</fullName>
    </recommendedName>
</protein>
<dbReference type="PROSITE" id="PS51125">
    <property type="entry name" value="NHL"/>
    <property type="match status" value="1"/>
</dbReference>
<dbReference type="Pfam" id="PF01436">
    <property type="entry name" value="NHL"/>
    <property type="match status" value="1"/>
</dbReference>
<dbReference type="GO" id="GO:0008270">
    <property type="term" value="F:zinc ion binding"/>
    <property type="evidence" value="ECO:0007669"/>
    <property type="project" value="UniProtKB-KW"/>
</dbReference>
<evidence type="ECO:0000256" key="4">
    <source>
        <dbReference type="SAM" id="Phobius"/>
    </source>
</evidence>
<sequence>MDQSNKISPQSVNSDIGEAQPTQSTRSCVCIRSKLTWIIFIIVIIAGVTIPTAIILTRKGNVVETNLTTIMMTTTGKGPTTSMLTTIKSSTTTVKPGSTTTTEPGSTTTQAVCSPSSQSTWSQTATTVFGSPTGASGSTLSLLNSPIGMYYDEPNNTLIVTEYGNKRILQISLNNSPSVGTVIAGGNGAGCNMNQFTTNIGVGLDSSGQLYVSDAGCNRVIRFPSNSTPTTSGTLFGNISDSQDLCINPSTGDLYVVSYVNNAVYKFVNGNGPPVVAAGGNGYGNALNQLAGPNSVYYDYLYTHSLYVTDNDNHRVMKYPSDSTRAINGTAVAGGKGAGSGANQFNRPRTILVDSQGTLYISDGDNNRVQRWLQNATNGTTIIGGDKAGTSSNQLKFPETILFDRFGNLLVSDRYNNRIQSFKITTC</sequence>
<dbReference type="Proteomes" id="UP000663891">
    <property type="component" value="Unassembled WGS sequence"/>
</dbReference>
<evidence type="ECO:0000256" key="2">
    <source>
        <dbReference type="PROSITE-ProRule" id="PRU00504"/>
    </source>
</evidence>
<proteinExistence type="predicted"/>
<dbReference type="OrthoDB" id="10039644at2759"/>
<keyword evidence="1" id="KW-0677">Repeat</keyword>